<feature type="region of interest" description="Disordered" evidence="1">
    <location>
        <begin position="281"/>
        <end position="374"/>
    </location>
</feature>
<name>A0A3B0L030_DROGU</name>
<dbReference type="EMBL" id="OUUW01000027">
    <property type="protein sequence ID" value="SPP89728.1"/>
    <property type="molecule type" value="Genomic_DNA"/>
</dbReference>
<proteinExistence type="predicted"/>
<dbReference type="AlphaFoldDB" id="A0A3B0L030"/>
<feature type="transmembrane region" description="Helical" evidence="2">
    <location>
        <begin position="143"/>
        <end position="165"/>
    </location>
</feature>
<feature type="transmembrane region" description="Helical" evidence="2">
    <location>
        <begin position="21"/>
        <end position="42"/>
    </location>
</feature>
<gene>
    <name evidence="3" type="ORF">DGUA_6G020272</name>
</gene>
<evidence type="ECO:0000256" key="2">
    <source>
        <dbReference type="SAM" id="Phobius"/>
    </source>
</evidence>
<feature type="compositionally biased region" description="Basic and acidic residues" evidence="1">
    <location>
        <begin position="281"/>
        <end position="305"/>
    </location>
</feature>
<dbReference type="OrthoDB" id="7867995at2759"/>
<organism evidence="3 4">
    <name type="scientific">Drosophila guanche</name>
    <name type="common">Fruit fly</name>
    <dbReference type="NCBI Taxonomy" id="7266"/>
    <lineage>
        <taxon>Eukaryota</taxon>
        <taxon>Metazoa</taxon>
        <taxon>Ecdysozoa</taxon>
        <taxon>Arthropoda</taxon>
        <taxon>Hexapoda</taxon>
        <taxon>Insecta</taxon>
        <taxon>Pterygota</taxon>
        <taxon>Neoptera</taxon>
        <taxon>Endopterygota</taxon>
        <taxon>Diptera</taxon>
        <taxon>Brachycera</taxon>
        <taxon>Muscomorpha</taxon>
        <taxon>Ephydroidea</taxon>
        <taxon>Drosophilidae</taxon>
        <taxon>Drosophila</taxon>
        <taxon>Sophophora</taxon>
    </lineage>
</organism>
<feature type="transmembrane region" description="Helical" evidence="2">
    <location>
        <begin position="113"/>
        <end position="131"/>
    </location>
</feature>
<feature type="compositionally biased region" description="Polar residues" evidence="1">
    <location>
        <begin position="388"/>
        <end position="410"/>
    </location>
</feature>
<keyword evidence="4" id="KW-1185">Reference proteome</keyword>
<dbReference type="Proteomes" id="UP000268350">
    <property type="component" value="Unassembled WGS sequence"/>
</dbReference>
<feature type="transmembrane region" description="Helical" evidence="2">
    <location>
        <begin position="54"/>
        <end position="73"/>
    </location>
</feature>
<evidence type="ECO:0000256" key="1">
    <source>
        <dbReference type="SAM" id="MobiDB-lite"/>
    </source>
</evidence>
<feature type="transmembrane region" description="Helical" evidence="2">
    <location>
        <begin position="204"/>
        <end position="225"/>
    </location>
</feature>
<feature type="transmembrane region" description="Helical" evidence="2">
    <location>
        <begin position="171"/>
        <end position="192"/>
    </location>
</feature>
<keyword evidence="2" id="KW-0812">Transmembrane</keyword>
<evidence type="ECO:0000313" key="4">
    <source>
        <dbReference type="Proteomes" id="UP000268350"/>
    </source>
</evidence>
<keyword evidence="2" id="KW-0472">Membrane</keyword>
<feature type="region of interest" description="Disordered" evidence="1">
    <location>
        <begin position="387"/>
        <end position="458"/>
    </location>
</feature>
<accession>A0A3B0L030</accession>
<keyword evidence="2" id="KW-1133">Transmembrane helix</keyword>
<protein>
    <recommendedName>
        <fullName evidence="5">Protein lifeguard 1</fullName>
    </recommendedName>
</protein>
<feature type="transmembrane region" description="Helical" evidence="2">
    <location>
        <begin position="85"/>
        <end position="107"/>
    </location>
</feature>
<sequence>MYASSDLRSYRKSRRKFALKTYILLCVWFSLALIQWTVFCLLKELRWIFQDLNYISFATFALSVSAFMMFIFVEKLRFTMCLNFFMAFLIVELQIVSLFTLITRSWWAEMLSFFFLCVLLIGLFLVIGAILPKKMDLTLDIAVLFIFAFIFLIVAVFFLMFLLIIWRTLPYSFLIVELSITITILVFVMYHAQTIHGNRFAEMRLNDFILGSLILFHDFLIIYWLTFYNQIHYRPITTDKYIASSLIVPISEISVRPFNLNVHNDDDHFYDKAYKTYQYRHDNKDHSNKDYTDQSWEYQDRENDKSRKKGSGSARGRGDYTAWHRNRENRSEQLEGVTVQPTHRGRYMNSNNKGGGNINMDLGRDSKRSSIECGHAGKNWGRVERLSNDTSSLRNKNVQNKDTYLKQTSYGRGGYQNVPKSDDSDDDCDERHFRSKLRGGSNVEDALKAPAGLSNHDH</sequence>
<reference evidence="4" key="1">
    <citation type="submission" date="2018-01" db="EMBL/GenBank/DDBJ databases">
        <authorList>
            <person name="Alioto T."/>
            <person name="Alioto T."/>
        </authorList>
    </citation>
    <scope>NUCLEOTIDE SEQUENCE [LARGE SCALE GENOMIC DNA]</scope>
</reference>
<evidence type="ECO:0008006" key="5">
    <source>
        <dbReference type="Google" id="ProtNLM"/>
    </source>
</evidence>
<evidence type="ECO:0000313" key="3">
    <source>
        <dbReference type="EMBL" id="SPP89728.1"/>
    </source>
</evidence>